<dbReference type="EMBL" id="BNJK01000001">
    <property type="protein sequence ID" value="GHO96660.1"/>
    <property type="molecule type" value="Genomic_DNA"/>
</dbReference>
<proteinExistence type="predicted"/>
<organism evidence="1 2">
    <name type="scientific">Reticulibacter mediterranei</name>
    <dbReference type="NCBI Taxonomy" id="2778369"/>
    <lineage>
        <taxon>Bacteria</taxon>
        <taxon>Bacillati</taxon>
        <taxon>Chloroflexota</taxon>
        <taxon>Ktedonobacteria</taxon>
        <taxon>Ktedonobacterales</taxon>
        <taxon>Reticulibacteraceae</taxon>
        <taxon>Reticulibacter</taxon>
    </lineage>
</organism>
<evidence type="ECO:0000313" key="1">
    <source>
        <dbReference type="EMBL" id="GHO96660.1"/>
    </source>
</evidence>
<dbReference type="Proteomes" id="UP000597444">
    <property type="component" value="Unassembled WGS sequence"/>
</dbReference>
<reference evidence="1" key="1">
    <citation type="submission" date="2020-10" db="EMBL/GenBank/DDBJ databases">
        <title>Taxonomic study of unclassified bacteria belonging to the class Ktedonobacteria.</title>
        <authorList>
            <person name="Yabe S."/>
            <person name="Wang C.M."/>
            <person name="Zheng Y."/>
            <person name="Sakai Y."/>
            <person name="Cavaletti L."/>
            <person name="Monciardini P."/>
            <person name="Donadio S."/>
        </authorList>
    </citation>
    <scope>NUCLEOTIDE SEQUENCE</scope>
    <source>
        <strain evidence="1">ID150040</strain>
    </source>
</reference>
<sequence length="75" mass="9010">MWLVYTVESVLSSEQCPYLEVSYLDFIVVSRYNEIAFFLERRETMFVMYCRTYKEVLLSACKLMQFVSGDDRRLP</sequence>
<name>A0A8J3ITK3_9CHLR</name>
<comment type="caution">
    <text evidence="1">The sequence shown here is derived from an EMBL/GenBank/DDBJ whole genome shotgun (WGS) entry which is preliminary data.</text>
</comment>
<keyword evidence="2" id="KW-1185">Reference proteome</keyword>
<protein>
    <submittedName>
        <fullName evidence="1">Uncharacterized protein</fullName>
    </submittedName>
</protein>
<accession>A0A8J3ITK3</accession>
<gene>
    <name evidence="1" type="ORF">KSF_067080</name>
</gene>
<evidence type="ECO:0000313" key="2">
    <source>
        <dbReference type="Proteomes" id="UP000597444"/>
    </source>
</evidence>
<dbReference type="AlphaFoldDB" id="A0A8J3ITK3"/>